<dbReference type="InterPro" id="IPR050815">
    <property type="entry name" value="TF_fung"/>
</dbReference>
<reference evidence="7 8" key="1">
    <citation type="submission" date="2023-08" db="EMBL/GenBank/DDBJ databases">
        <title>Black Yeasts Isolated from many extreme environments.</title>
        <authorList>
            <person name="Coleine C."/>
            <person name="Stajich J.E."/>
            <person name="Selbmann L."/>
        </authorList>
    </citation>
    <scope>NUCLEOTIDE SEQUENCE [LARGE SCALE GENOMIC DNA]</scope>
    <source>
        <strain evidence="7 8">CCFEE 5792</strain>
    </source>
</reference>
<gene>
    <name evidence="7" type="ORF">LTR84_011128</name>
</gene>
<dbReference type="InterPro" id="IPR007219">
    <property type="entry name" value="XnlR_reg_dom"/>
</dbReference>
<evidence type="ECO:0000256" key="2">
    <source>
        <dbReference type="ARBA" id="ARBA00022723"/>
    </source>
</evidence>
<evidence type="ECO:0000313" key="8">
    <source>
        <dbReference type="Proteomes" id="UP001358417"/>
    </source>
</evidence>
<evidence type="ECO:0000313" key="7">
    <source>
        <dbReference type="EMBL" id="KAK5058864.1"/>
    </source>
</evidence>
<dbReference type="GO" id="GO:0008270">
    <property type="term" value="F:zinc ion binding"/>
    <property type="evidence" value="ECO:0007669"/>
    <property type="project" value="InterPro"/>
</dbReference>
<evidence type="ECO:0000256" key="5">
    <source>
        <dbReference type="ARBA" id="ARBA00023242"/>
    </source>
</evidence>
<evidence type="ECO:0000256" key="1">
    <source>
        <dbReference type="ARBA" id="ARBA00004123"/>
    </source>
</evidence>
<dbReference type="Proteomes" id="UP001358417">
    <property type="component" value="Unassembled WGS sequence"/>
</dbReference>
<protein>
    <recommendedName>
        <fullName evidence="6">Xylanolytic transcriptional activator regulatory domain-containing protein</fullName>
    </recommendedName>
</protein>
<dbReference type="GO" id="GO:0006351">
    <property type="term" value="P:DNA-templated transcription"/>
    <property type="evidence" value="ECO:0007669"/>
    <property type="project" value="InterPro"/>
</dbReference>
<dbReference type="GeneID" id="89979282"/>
<dbReference type="EMBL" id="JAVRRD010000005">
    <property type="protein sequence ID" value="KAK5058864.1"/>
    <property type="molecule type" value="Genomic_DNA"/>
</dbReference>
<evidence type="ECO:0000256" key="3">
    <source>
        <dbReference type="ARBA" id="ARBA00023015"/>
    </source>
</evidence>
<dbReference type="PANTHER" id="PTHR47338:SF16">
    <property type="entry name" value="TRANSCRIPTION FACTOR, PUTATIVE (AFU_ORTHOLOGUE AFUA_2G09360)-RELATED"/>
    <property type="match status" value="1"/>
</dbReference>
<comment type="caution">
    <text evidence="7">The sequence shown here is derived from an EMBL/GenBank/DDBJ whole genome shotgun (WGS) entry which is preliminary data.</text>
</comment>
<sequence>MEIELVEHYLDKFDGRPHSIFHPATLRAQVRDGALKQTVLYAICAIGCKFSANPETRAQGFYLLAESKRLLQADLSNICLENIQACILIALLSVGHGESGSEALFFRIATAMAEILGLNNSDSETEVSLIDREIRRRIWWSLYMTDLWCMCGQGLYSQLKHVESTIDPPMNDSIFMALRPEQSSTTNTNTNTTPQGHGIWSCLVTLVPLFEPIHKINCVVANGEPHNPELDQRVEQLAWTLEDWKNRLPADAQMSEETLRQQQKAGLGGLLISLHLAYHHYSILLYFRFLDGQRPIASIHQTYITRCKFHASSFSSLLLLSRQLKGCDVVYPNVGHMATVSSSVLVHTLLFGGVDELEKVSQELNTNFEALIELKQFWPSISAMIERLIMFQDMCLLSTEPAPHKLDGWMLRFLTEHSLNFDTKSMGASSLGLNAEVAKMSSRAKELAQQGRYLNLRSA</sequence>
<keyword evidence="8" id="KW-1185">Reference proteome</keyword>
<dbReference type="PANTHER" id="PTHR47338">
    <property type="entry name" value="ZN(II)2CYS6 TRANSCRIPTION FACTOR (EUROFUNG)-RELATED"/>
    <property type="match status" value="1"/>
</dbReference>
<dbReference type="CDD" id="cd12148">
    <property type="entry name" value="fungal_TF_MHR"/>
    <property type="match status" value="1"/>
</dbReference>
<organism evidence="7 8">
    <name type="scientific">Exophiala bonariae</name>
    <dbReference type="NCBI Taxonomy" id="1690606"/>
    <lineage>
        <taxon>Eukaryota</taxon>
        <taxon>Fungi</taxon>
        <taxon>Dikarya</taxon>
        <taxon>Ascomycota</taxon>
        <taxon>Pezizomycotina</taxon>
        <taxon>Eurotiomycetes</taxon>
        <taxon>Chaetothyriomycetidae</taxon>
        <taxon>Chaetothyriales</taxon>
        <taxon>Herpotrichiellaceae</taxon>
        <taxon>Exophiala</taxon>
    </lineage>
</organism>
<dbReference type="SMART" id="SM00906">
    <property type="entry name" value="Fungal_trans"/>
    <property type="match status" value="1"/>
</dbReference>
<keyword evidence="4" id="KW-0804">Transcription</keyword>
<dbReference type="Pfam" id="PF04082">
    <property type="entry name" value="Fungal_trans"/>
    <property type="match status" value="1"/>
</dbReference>
<dbReference type="RefSeq" id="XP_064709387.1">
    <property type="nucleotide sequence ID" value="XM_064854661.1"/>
</dbReference>
<evidence type="ECO:0000259" key="6">
    <source>
        <dbReference type="SMART" id="SM00906"/>
    </source>
</evidence>
<accession>A0AAV9NM12</accession>
<feature type="domain" description="Xylanolytic transcriptional activator regulatory" evidence="6">
    <location>
        <begin position="102"/>
        <end position="175"/>
    </location>
</feature>
<proteinExistence type="predicted"/>
<dbReference type="AlphaFoldDB" id="A0AAV9NM12"/>
<keyword evidence="2" id="KW-0479">Metal-binding</keyword>
<dbReference type="GO" id="GO:0000981">
    <property type="term" value="F:DNA-binding transcription factor activity, RNA polymerase II-specific"/>
    <property type="evidence" value="ECO:0007669"/>
    <property type="project" value="InterPro"/>
</dbReference>
<evidence type="ECO:0000256" key="4">
    <source>
        <dbReference type="ARBA" id="ARBA00023163"/>
    </source>
</evidence>
<keyword evidence="3" id="KW-0805">Transcription regulation</keyword>
<dbReference type="GO" id="GO:0003677">
    <property type="term" value="F:DNA binding"/>
    <property type="evidence" value="ECO:0007669"/>
    <property type="project" value="InterPro"/>
</dbReference>
<comment type="subcellular location">
    <subcellularLocation>
        <location evidence="1">Nucleus</location>
    </subcellularLocation>
</comment>
<keyword evidence="5" id="KW-0539">Nucleus</keyword>
<name>A0AAV9NM12_9EURO</name>
<dbReference type="GO" id="GO:0005634">
    <property type="term" value="C:nucleus"/>
    <property type="evidence" value="ECO:0007669"/>
    <property type="project" value="UniProtKB-SubCell"/>
</dbReference>